<dbReference type="InterPro" id="IPR009739">
    <property type="entry name" value="LprI-like_N"/>
</dbReference>
<dbReference type="Pfam" id="PF07007">
    <property type="entry name" value="LprI"/>
    <property type="match status" value="1"/>
</dbReference>
<evidence type="ECO:0000259" key="2">
    <source>
        <dbReference type="Pfam" id="PF07007"/>
    </source>
</evidence>
<dbReference type="EMBL" id="NPEU01000222">
    <property type="protein sequence ID" value="RAI36332.1"/>
    <property type="molecule type" value="Genomic_DNA"/>
</dbReference>
<reference evidence="3 4" key="1">
    <citation type="submission" date="2017-07" db="EMBL/GenBank/DDBJ databases">
        <title>Draft Genome Sequences of Select Purple Nonsulfur Bacteria.</title>
        <authorList>
            <person name="Lasarre B."/>
            <person name="Mckinlay J.B."/>
        </authorList>
    </citation>
    <scope>NUCLEOTIDE SEQUENCE [LARGE SCALE GENOMIC DNA]</scope>
    <source>
        <strain evidence="3 4">DSM 11907</strain>
    </source>
</reference>
<sequence length="123" mass="12907">MNARLLAPRLLAFGIVALIGAASPAAAIDYSPIDCAKATTPADRTICSTYTLGQDEARMAAIYGVATGLVAMGQRGDIQDAQRAFIRTREACGADTGCLARVYATRIRELNAVIDSIASRGPF</sequence>
<evidence type="ECO:0000313" key="4">
    <source>
        <dbReference type="Proteomes" id="UP000248863"/>
    </source>
</evidence>
<protein>
    <recommendedName>
        <fullName evidence="2">Lysozyme inhibitor LprI-like N-terminal domain-containing protein</fullName>
    </recommendedName>
</protein>
<feature type="domain" description="Lysozyme inhibitor LprI-like N-terminal" evidence="2">
    <location>
        <begin position="35"/>
        <end position="110"/>
    </location>
</feature>
<feature type="signal peptide" evidence="1">
    <location>
        <begin position="1"/>
        <end position="27"/>
    </location>
</feature>
<dbReference type="PANTHER" id="PTHR37549:SF1">
    <property type="entry name" value="LIPOPROTEIN LPRI"/>
    <property type="match status" value="1"/>
</dbReference>
<feature type="chain" id="PRO_5016285587" description="Lysozyme inhibitor LprI-like N-terminal domain-containing protein" evidence="1">
    <location>
        <begin position="28"/>
        <end position="123"/>
    </location>
</feature>
<dbReference type="GO" id="GO:0005576">
    <property type="term" value="C:extracellular region"/>
    <property type="evidence" value="ECO:0007669"/>
    <property type="project" value="TreeGrafter"/>
</dbReference>
<accession>A0A327KG36</accession>
<keyword evidence="4" id="KW-1185">Reference proteome</keyword>
<evidence type="ECO:0000256" key="1">
    <source>
        <dbReference type="SAM" id="SignalP"/>
    </source>
</evidence>
<dbReference type="InterPro" id="IPR052755">
    <property type="entry name" value="Lysozyme_Inhibitor_LprI"/>
</dbReference>
<dbReference type="RefSeq" id="WP_111358467.1">
    <property type="nucleotide sequence ID" value="NZ_NHSK01000123.1"/>
</dbReference>
<gene>
    <name evidence="3" type="ORF">CH338_17735</name>
</gene>
<keyword evidence="1" id="KW-0732">Signal</keyword>
<dbReference type="Proteomes" id="UP000248863">
    <property type="component" value="Unassembled WGS sequence"/>
</dbReference>
<organism evidence="3 4">
    <name type="scientific">Rhodoplanes elegans</name>
    <dbReference type="NCBI Taxonomy" id="29408"/>
    <lineage>
        <taxon>Bacteria</taxon>
        <taxon>Pseudomonadati</taxon>
        <taxon>Pseudomonadota</taxon>
        <taxon>Alphaproteobacteria</taxon>
        <taxon>Hyphomicrobiales</taxon>
        <taxon>Nitrobacteraceae</taxon>
        <taxon>Rhodoplanes</taxon>
    </lineage>
</organism>
<name>A0A327KG36_9BRAD</name>
<dbReference type="PANTHER" id="PTHR37549">
    <property type="entry name" value="LIPOPROTEIN LPRI"/>
    <property type="match status" value="1"/>
</dbReference>
<proteinExistence type="predicted"/>
<evidence type="ECO:0000313" key="3">
    <source>
        <dbReference type="EMBL" id="RAI36332.1"/>
    </source>
</evidence>
<comment type="caution">
    <text evidence="3">The sequence shown here is derived from an EMBL/GenBank/DDBJ whole genome shotgun (WGS) entry which is preliminary data.</text>
</comment>
<dbReference type="OrthoDB" id="122332at2"/>
<dbReference type="AlphaFoldDB" id="A0A327KG36"/>